<sequence>MLPLTTRAAHLSTRPNSSTSASFAKERILAFCRSFAIADCGNAGELRVITLFRSQLGIKGRTHPRLGKAACPLPHLSHLVPKPPFRRLQHTCEHRRTQHKATSPSSCDPLTVTSLSALAQALIC</sequence>
<name>A0A0P1BG54_9BASI</name>
<reference evidence="1 2" key="1">
    <citation type="submission" date="2014-09" db="EMBL/GenBank/DDBJ databases">
        <authorList>
            <person name="Magalhaes I.L.F."/>
            <person name="Oliveira U."/>
            <person name="Santos F.R."/>
            <person name="Vidigal T.H.D.A."/>
            <person name="Brescovit A.D."/>
            <person name="Santos A.J."/>
        </authorList>
    </citation>
    <scope>NUCLEOTIDE SEQUENCE [LARGE SCALE GENOMIC DNA]</scope>
</reference>
<organism evidence="1 2">
    <name type="scientific">Ceraceosorus bombacis</name>
    <dbReference type="NCBI Taxonomy" id="401625"/>
    <lineage>
        <taxon>Eukaryota</taxon>
        <taxon>Fungi</taxon>
        <taxon>Dikarya</taxon>
        <taxon>Basidiomycota</taxon>
        <taxon>Ustilaginomycotina</taxon>
        <taxon>Exobasidiomycetes</taxon>
        <taxon>Ceraceosorales</taxon>
        <taxon>Ceraceosoraceae</taxon>
        <taxon>Ceraceosorus</taxon>
    </lineage>
</organism>
<dbReference type="EMBL" id="CCYA01000243">
    <property type="protein sequence ID" value="CEH14581.1"/>
    <property type="molecule type" value="Genomic_DNA"/>
</dbReference>
<evidence type="ECO:0000313" key="2">
    <source>
        <dbReference type="Proteomes" id="UP000054845"/>
    </source>
</evidence>
<accession>A0A0P1BG54</accession>
<protein>
    <submittedName>
        <fullName evidence="1">Uncharacterized protein</fullName>
    </submittedName>
</protein>
<proteinExistence type="predicted"/>
<dbReference type="Proteomes" id="UP000054845">
    <property type="component" value="Unassembled WGS sequence"/>
</dbReference>
<evidence type="ECO:0000313" key="1">
    <source>
        <dbReference type="EMBL" id="CEH14581.1"/>
    </source>
</evidence>
<keyword evidence="2" id="KW-1185">Reference proteome</keyword>
<dbReference type="AlphaFoldDB" id="A0A0P1BG54"/>